<dbReference type="SUPFAM" id="SSF55486">
    <property type="entry name" value="Metalloproteases ('zincins'), catalytic domain"/>
    <property type="match status" value="1"/>
</dbReference>
<protein>
    <submittedName>
        <fullName evidence="5">Uncharacterized protein</fullName>
    </submittedName>
</protein>
<dbReference type="EMBL" id="BJYY01000010">
    <property type="protein sequence ID" value="GEO33515.1"/>
    <property type="molecule type" value="Genomic_DNA"/>
</dbReference>
<gene>
    <name evidence="5" type="ORF">CAE01nite_12400</name>
</gene>
<dbReference type="Gene3D" id="1.10.390.10">
    <property type="entry name" value="Neutral Protease Domain 2"/>
    <property type="match status" value="1"/>
</dbReference>
<name>A0A512DAN7_9CELL</name>
<dbReference type="Gene3D" id="2.60.40.1730">
    <property type="entry name" value="tricorn interacting facor f3 domain"/>
    <property type="match status" value="1"/>
</dbReference>
<evidence type="ECO:0000256" key="1">
    <source>
        <dbReference type="SAM" id="MobiDB-lite"/>
    </source>
</evidence>
<feature type="signal peptide" evidence="2">
    <location>
        <begin position="1"/>
        <end position="25"/>
    </location>
</feature>
<dbReference type="GO" id="GO:0008237">
    <property type="term" value="F:metallopeptidase activity"/>
    <property type="evidence" value="ECO:0007669"/>
    <property type="project" value="InterPro"/>
</dbReference>
<feature type="region of interest" description="Disordered" evidence="1">
    <location>
        <begin position="678"/>
        <end position="723"/>
    </location>
</feature>
<dbReference type="Pfam" id="PF17900">
    <property type="entry name" value="Peptidase_M1_N"/>
    <property type="match status" value="1"/>
</dbReference>
<evidence type="ECO:0000259" key="3">
    <source>
        <dbReference type="Pfam" id="PF01433"/>
    </source>
</evidence>
<accession>A0A512DAN7</accession>
<keyword evidence="6" id="KW-1185">Reference proteome</keyword>
<dbReference type="Pfam" id="PF01433">
    <property type="entry name" value="Peptidase_M1"/>
    <property type="match status" value="1"/>
</dbReference>
<dbReference type="InterPro" id="IPR014782">
    <property type="entry name" value="Peptidase_M1_dom"/>
</dbReference>
<dbReference type="OrthoDB" id="100605at2"/>
<dbReference type="Proteomes" id="UP000321181">
    <property type="component" value="Unassembled WGS sequence"/>
</dbReference>
<keyword evidence="2" id="KW-0732">Signal</keyword>
<comment type="caution">
    <text evidence="5">The sequence shown here is derived from an EMBL/GenBank/DDBJ whole genome shotgun (WGS) entry which is preliminary data.</text>
</comment>
<dbReference type="GO" id="GO:0008270">
    <property type="term" value="F:zinc ion binding"/>
    <property type="evidence" value="ECO:0007669"/>
    <property type="project" value="InterPro"/>
</dbReference>
<sequence>MSVSRTVTVLIAMLALLAPLGGAAAAHTRAPREFTAGAAGVGDPYFPLDGNGGYDVDHYDLDLRYDPASDVLSGRATITAQATQDLSAFNLDLVGLAVRSVEVDGRVATWVRDAGELTVTPSRGLRERSRFHVVVVYDGVPQTLDTPFGPMGFVHTDDGALVLGQPHAAATWFPANDHPADAASLTVTVDVPEGLTAVSNGVLRSQDTADGWTTWTWHAREPMASYLTVLAIGRFTIDEYRADGVRFWDAIDPSLFKAEPRTGGRAAIAGTGDLAFKRLARTLTVPTGGATVSFWVDRDTEALFDYFLVEARPVGTDEWTTLRDANGHTTQGMGFSCPFWLAQHPFLTHYQSTPVAPDEPCAPTGSTGEWWAATGRSDGYEQWSVDLADYAGGAVEIALTYVTDDVVTRPGPVVDDVVVSTGEGSTSFEDDGDPLDGWTVTGPPEGSPPSTSDWVVGTAADVPPATGEAAREAFARQPEIIDFLEDLFGRYPFRAAGGIVDDVPQIGFALETQTRPVYGDSVFSDPVFAEVVIVHELAHQWTGDDLRLGRWRDIWLNEGFATYAEWLWLEREGRQKADESFGFVAGLPADDPFWSVTIGDPGPDELFSGAVYQRGAMTLHALRREIGDEAFFELLRRWPRSQRGDTVSTAELVDLATRVSGRDLDAFFRTWLFTPAKPAGLPEPPEPASTPAGDLMAARSPDAARRPAGTVAGGTDHAVLPRR</sequence>
<dbReference type="PANTHER" id="PTHR11533:SF297">
    <property type="entry name" value="AMINOPEPTIDASE N"/>
    <property type="match status" value="1"/>
</dbReference>
<reference evidence="5 6" key="1">
    <citation type="submission" date="2019-07" db="EMBL/GenBank/DDBJ databases">
        <title>Whole genome shotgun sequence of Cellulomonas aerilata NBRC 106308.</title>
        <authorList>
            <person name="Hosoyama A."/>
            <person name="Uohara A."/>
            <person name="Ohji S."/>
            <person name="Ichikawa N."/>
        </authorList>
    </citation>
    <scope>NUCLEOTIDE SEQUENCE [LARGE SCALE GENOMIC DNA]</scope>
    <source>
        <strain evidence="5 6">NBRC 106308</strain>
    </source>
</reference>
<feature type="domain" description="Aminopeptidase N-like N-terminal" evidence="4">
    <location>
        <begin position="57"/>
        <end position="227"/>
    </location>
</feature>
<feature type="chain" id="PRO_5021715295" evidence="2">
    <location>
        <begin position="26"/>
        <end position="723"/>
    </location>
</feature>
<dbReference type="RefSeq" id="WP_146901592.1">
    <property type="nucleotide sequence ID" value="NZ_BAAARM010000002.1"/>
</dbReference>
<proteinExistence type="predicted"/>
<dbReference type="InterPro" id="IPR045357">
    <property type="entry name" value="Aminopeptidase_N-like_N"/>
</dbReference>
<dbReference type="InterPro" id="IPR027268">
    <property type="entry name" value="Peptidase_M4/M1_CTD_sf"/>
</dbReference>
<dbReference type="Pfam" id="PF20773">
    <property type="entry name" value="InhA-like_MAM"/>
    <property type="match status" value="1"/>
</dbReference>
<dbReference type="AlphaFoldDB" id="A0A512DAN7"/>
<evidence type="ECO:0000313" key="6">
    <source>
        <dbReference type="Proteomes" id="UP000321181"/>
    </source>
</evidence>
<organism evidence="5 6">
    <name type="scientific">Cellulomonas aerilata</name>
    <dbReference type="NCBI Taxonomy" id="515326"/>
    <lineage>
        <taxon>Bacteria</taxon>
        <taxon>Bacillati</taxon>
        <taxon>Actinomycetota</taxon>
        <taxon>Actinomycetes</taxon>
        <taxon>Micrococcales</taxon>
        <taxon>Cellulomonadaceae</taxon>
        <taxon>Cellulomonas</taxon>
    </lineage>
</organism>
<evidence type="ECO:0000256" key="2">
    <source>
        <dbReference type="SAM" id="SignalP"/>
    </source>
</evidence>
<evidence type="ECO:0000313" key="5">
    <source>
        <dbReference type="EMBL" id="GEO33515.1"/>
    </source>
</evidence>
<dbReference type="InterPro" id="IPR050344">
    <property type="entry name" value="Peptidase_M1_aminopeptidases"/>
</dbReference>
<evidence type="ECO:0000259" key="4">
    <source>
        <dbReference type="Pfam" id="PF17900"/>
    </source>
</evidence>
<dbReference type="SUPFAM" id="SSF63737">
    <property type="entry name" value="Leukotriene A4 hydrolase N-terminal domain"/>
    <property type="match status" value="1"/>
</dbReference>
<feature type="domain" description="Peptidase M1 membrane alanine aminopeptidase" evidence="3">
    <location>
        <begin position="530"/>
        <end position="671"/>
    </location>
</feature>
<dbReference type="CDD" id="cd09603">
    <property type="entry name" value="M1_APN_like"/>
    <property type="match status" value="1"/>
</dbReference>
<dbReference type="PANTHER" id="PTHR11533">
    <property type="entry name" value="PROTEASE M1 ZINC METALLOPROTEASE"/>
    <property type="match status" value="1"/>
</dbReference>
<dbReference type="InterPro" id="IPR042097">
    <property type="entry name" value="Aminopeptidase_N-like_N_sf"/>
</dbReference>